<gene>
    <name evidence="2" type="ORF">GQ26_0250420</name>
</gene>
<protein>
    <submittedName>
        <fullName evidence="2">Uncharacterized protein</fullName>
    </submittedName>
</protein>
<dbReference type="HOGENOM" id="CLU_3406591_0_0_1"/>
<dbReference type="AlphaFoldDB" id="A0A093V4M5"/>
<reference evidence="2" key="2">
    <citation type="journal article" date="2014" name="PLoS Genet.">
        <title>Signature gene expression reveals novel clues to the molecular mechanisms of dimorphic transition in Penicillium marneffei.</title>
        <authorList>
            <person name="Yang E."/>
            <person name="Wang G."/>
            <person name="Cai J."/>
            <person name="Woo P.C."/>
            <person name="Lau S.K."/>
            <person name="Yuen K.-Y."/>
            <person name="Chow W.-N."/>
            <person name="Lin X."/>
        </authorList>
    </citation>
    <scope>NUCLEOTIDE SEQUENCE</scope>
    <source>
        <strain evidence="2">PM1</strain>
    </source>
</reference>
<comment type="caution">
    <text evidence="2">The sequence shown here is derived from an EMBL/GenBank/DDBJ whole genome shotgun (WGS) entry which is preliminary data.</text>
</comment>
<dbReference type="EMBL" id="JPOX01000025">
    <property type="protein sequence ID" value="KFX44934.1"/>
    <property type="molecule type" value="Genomic_DNA"/>
</dbReference>
<accession>A0A093V4M5</accession>
<feature type="region of interest" description="Disordered" evidence="1">
    <location>
        <begin position="1"/>
        <end position="30"/>
    </location>
</feature>
<feature type="compositionally biased region" description="Polar residues" evidence="1">
    <location>
        <begin position="1"/>
        <end position="10"/>
    </location>
</feature>
<evidence type="ECO:0000313" key="2">
    <source>
        <dbReference type="EMBL" id="KFX44934.1"/>
    </source>
</evidence>
<sequence length="30" mass="3214">MEQETPQGSLTLAIPPQRVQTARTDGPGFS</sequence>
<proteinExistence type="predicted"/>
<name>A0A093V4M5_TALMA</name>
<evidence type="ECO:0000256" key="1">
    <source>
        <dbReference type="SAM" id="MobiDB-lite"/>
    </source>
</evidence>
<reference key="1">
    <citation type="journal article" date="2014" name="PLoS Genet.">
        <title>Signature Gene Expression Reveals Novel Clues to the Molecular Mechanisms of Dimorphic Transition in Penicillium marneffei.</title>
        <authorList>
            <person name="Yang E."/>
            <person name="Wang G."/>
            <person name="Cai J."/>
            <person name="Woo P.C."/>
            <person name="Lau S.K."/>
            <person name="Yuen K.-Y."/>
            <person name="Chow W.-N."/>
            <person name="Lin X."/>
        </authorList>
    </citation>
    <scope>NUCLEOTIDE SEQUENCE [LARGE SCALE GENOMIC DNA]</scope>
    <source>
        <strain>PM1</strain>
    </source>
</reference>
<dbReference type="EMBL" id="JPOX01000025">
    <property type="protein sequence ID" value="KFX44935.1"/>
    <property type="molecule type" value="Genomic_DNA"/>
</dbReference>
<organism evidence="2">
    <name type="scientific">Talaromyces marneffei PM1</name>
    <dbReference type="NCBI Taxonomy" id="1077442"/>
    <lineage>
        <taxon>Eukaryota</taxon>
        <taxon>Fungi</taxon>
        <taxon>Dikarya</taxon>
        <taxon>Ascomycota</taxon>
        <taxon>Pezizomycotina</taxon>
        <taxon>Eurotiomycetes</taxon>
        <taxon>Eurotiomycetidae</taxon>
        <taxon>Eurotiales</taxon>
        <taxon>Trichocomaceae</taxon>
        <taxon>Talaromyces</taxon>
        <taxon>Talaromyces sect. Talaromyces</taxon>
    </lineage>
</organism>